<gene>
    <name evidence="5" type="ORF">A8E72_30910</name>
</gene>
<evidence type="ECO:0000256" key="1">
    <source>
        <dbReference type="ARBA" id="ARBA00022722"/>
    </source>
</evidence>
<dbReference type="SUPFAM" id="SSF53098">
    <property type="entry name" value="Ribonuclease H-like"/>
    <property type="match status" value="1"/>
</dbReference>
<comment type="caution">
    <text evidence="5">The sequence shown here is derived from an EMBL/GenBank/DDBJ whole genome shotgun (WGS) entry which is preliminary data.</text>
</comment>
<evidence type="ECO:0000313" key="5">
    <source>
        <dbReference type="EMBL" id="ONU77797.1"/>
    </source>
</evidence>
<organism evidence="5 6">
    <name type="scientific">Burkholderia cenocepacia</name>
    <dbReference type="NCBI Taxonomy" id="95486"/>
    <lineage>
        <taxon>Bacteria</taxon>
        <taxon>Pseudomonadati</taxon>
        <taxon>Pseudomonadota</taxon>
        <taxon>Betaproteobacteria</taxon>
        <taxon>Burkholderiales</taxon>
        <taxon>Burkholderiaceae</taxon>
        <taxon>Burkholderia</taxon>
        <taxon>Burkholderia cepacia complex</taxon>
    </lineage>
</organism>
<dbReference type="SMART" id="SM00479">
    <property type="entry name" value="EXOIII"/>
    <property type="match status" value="1"/>
</dbReference>
<dbReference type="InterPro" id="IPR013520">
    <property type="entry name" value="Ribonucl_H"/>
</dbReference>
<dbReference type="CDD" id="cd06127">
    <property type="entry name" value="DEDDh"/>
    <property type="match status" value="1"/>
</dbReference>
<dbReference type="PANTHER" id="PTHR30231:SF4">
    <property type="entry name" value="PROTEIN NEN2"/>
    <property type="match status" value="1"/>
</dbReference>
<proteinExistence type="predicted"/>
<reference evidence="5 6" key="1">
    <citation type="submission" date="2016-08" db="EMBL/GenBank/DDBJ databases">
        <authorList>
            <person name="Seilhamer J.J."/>
        </authorList>
    </citation>
    <scope>NUCLEOTIDE SEQUENCE [LARGE SCALE GENOMIC DNA]</scope>
    <source>
        <strain evidence="5 6">VC14762</strain>
    </source>
</reference>
<dbReference type="GO" id="GO:0006259">
    <property type="term" value="P:DNA metabolic process"/>
    <property type="evidence" value="ECO:0007669"/>
    <property type="project" value="UniProtKB-ARBA"/>
</dbReference>
<feature type="domain" description="Exonuclease" evidence="4">
    <location>
        <begin position="128"/>
        <end position="289"/>
    </location>
</feature>
<dbReference type="EMBL" id="MUTJ01000092">
    <property type="protein sequence ID" value="ONU77797.1"/>
    <property type="molecule type" value="Genomic_DNA"/>
</dbReference>
<evidence type="ECO:0000256" key="2">
    <source>
        <dbReference type="ARBA" id="ARBA00022801"/>
    </source>
</evidence>
<evidence type="ECO:0000256" key="3">
    <source>
        <dbReference type="ARBA" id="ARBA00022839"/>
    </source>
</evidence>
<protein>
    <recommendedName>
        <fullName evidence="4">Exonuclease domain-containing protein</fullName>
    </recommendedName>
</protein>
<dbReference type="AlphaFoldDB" id="A0A1V2VVA3"/>
<dbReference type="InterPro" id="IPR036397">
    <property type="entry name" value="RNaseH_sf"/>
</dbReference>
<name>A0A1V2VVA3_9BURK</name>
<dbReference type="GO" id="GO:0008408">
    <property type="term" value="F:3'-5' exonuclease activity"/>
    <property type="evidence" value="ECO:0007669"/>
    <property type="project" value="TreeGrafter"/>
</dbReference>
<evidence type="ECO:0000313" key="6">
    <source>
        <dbReference type="Proteomes" id="UP000188543"/>
    </source>
</evidence>
<keyword evidence="1" id="KW-0540">Nuclease</keyword>
<dbReference type="RefSeq" id="WP_077176677.1">
    <property type="nucleotide sequence ID" value="NZ_MUTB01000063.1"/>
</dbReference>
<evidence type="ECO:0000259" key="4">
    <source>
        <dbReference type="SMART" id="SM00479"/>
    </source>
</evidence>
<dbReference type="GO" id="GO:0003676">
    <property type="term" value="F:nucleic acid binding"/>
    <property type="evidence" value="ECO:0007669"/>
    <property type="project" value="InterPro"/>
</dbReference>
<dbReference type="Pfam" id="PF00929">
    <property type="entry name" value="RNase_T"/>
    <property type="match status" value="1"/>
</dbReference>
<dbReference type="InterPro" id="IPR012337">
    <property type="entry name" value="RNaseH-like_sf"/>
</dbReference>
<dbReference type="Gene3D" id="3.30.420.10">
    <property type="entry name" value="Ribonuclease H-like superfamily/Ribonuclease H"/>
    <property type="match status" value="1"/>
</dbReference>
<accession>A0A1V2VVA3</accession>
<dbReference type="Proteomes" id="UP000188543">
    <property type="component" value="Unassembled WGS sequence"/>
</dbReference>
<keyword evidence="2" id="KW-0378">Hydrolase</keyword>
<sequence length="289" mass="31374">MKYKNRAAAPAHLLTKTELKQQRLKLAQHQRAAGYYWQGHTYVTLYEPGEAIPMRPHREATPEQLAALAAGRALVGTSPCADCGTRIDSQLLDRAGLCGDCARQAEQAEWEHERQAVCRCAAAWLQSAPLFLDTETTGLDASAEIIEIAILDATGAVLLDTLVKPLGPIQPEATAVNGITEQDVMHAPTWCDVGQQVAGIVADRLVIAHNADFDNRMMRQTCALHRLDVPTFKADCTMALLTDLNDGRWPNLRTAASLAGASLPTGPRHRARADAELCRQIVLALASRA</sequence>
<dbReference type="PANTHER" id="PTHR30231">
    <property type="entry name" value="DNA POLYMERASE III SUBUNIT EPSILON"/>
    <property type="match status" value="1"/>
</dbReference>
<keyword evidence="3" id="KW-0269">Exonuclease</keyword>